<protein>
    <recommendedName>
        <fullName evidence="4 8">L-2,4-diaminobutyric acid acetyltransferase</fullName>
        <shortName evidence="8">DABA acetyltransferase</shortName>
        <ecNumber evidence="3 8">2.3.1.178</ecNumber>
    </recommendedName>
</protein>
<dbReference type="AlphaFoldDB" id="A0A4R5LWD0"/>
<gene>
    <name evidence="8 10" type="primary">ectA</name>
    <name evidence="10" type="ORF">E2F43_06045</name>
</gene>
<dbReference type="UniPathway" id="UPA00067">
    <property type="reaction ID" value="UER00122"/>
</dbReference>
<evidence type="ECO:0000259" key="9">
    <source>
        <dbReference type="PROSITE" id="PS51186"/>
    </source>
</evidence>
<evidence type="ECO:0000256" key="4">
    <source>
        <dbReference type="ARBA" id="ARBA00017935"/>
    </source>
</evidence>
<dbReference type="RefSeq" id="WP_133210575.1">
    <property type="nucleotide sequence ID" value="NZ_SMSE01000001.1"/>
</dbReference>
<dbReference type="GO" id="GO:0019491">
    <property type="term" value="P:ectoine biosynthetic process"/>
    <property type="evidence" value="ECO:0007669"/>
    <property type="project" value="UniProtKB-UniPathway"/>
</dbReference>
<evidence type="ECO:0000256" key="5">
    <source>
        <dbReference type="ARBA" id="ARBA00022679"/>
    </source>
</evidence>
<evidence type="ECO:0000256" key="3">
    <source>
        <dbReference type="ARBA" id="ARBA00012355"/>
    </source>
</evidence>
<evidence type="ECO:0000256" key="2">
    <source>
        <dbReference type="ARBA" id="ARBA00010712"/>
    </source>
</evidence>
<dbReference type="GO" id="GO:0033816">
    <property type="term" value="F:diaminobutyrate acetyltransferase activity"/>
    <property type="evidence" value="ECO:0007669"/>
    <property type="project" value="UniProtKB-EC"/>
</dbReference>
<dbReference type="OrthoDB" id="2436196at2"/>
<dbReference type="PROSITE" id="PS51186">
    <property type="entry name" value="GNAT"/>
    <property type="match status" value="1"/>
</dbReference>
<comment type="caution">
    <text evidence="10">The sequence shown here is derived from an EMBL/GenBank/DDBJ whole genome shotgun (WGS) entry which is preliminary data.</text>
</comment>
<dbReference type="CDD" id="cd04301">
    <property type="entry name" value="NAT_SF"/>
    <property type="match status" value="1"/>
</dbReference>
<comment type="function">
    <text evidence="8">Catalyzes the acetylation of L-2,4-diaminobutyrate (DABA) to gamma-N-acetyl-alpha,gamma-diaminobutyric acid (ADABA) with acetyl coenzyme A.</text>
</comment>
<comment type="catalytic activity">
    <reaction evidence="7 8">
        <text>L-2,4-diaminobutanoate + acetyl-CoA = (2S)-4-acetamido-2-aminobutanoate + CoA + H(+)</text>
        <dbReference type="Rhea" id="RHEA:16901"/>
        <dbReference type="ChEBI" id="CHEBI:15378"/>
        <dbReference type="ChEBI" id="CHEBI:57287"/>
        <dbReference type="ChEBI" id="CHEBI:57288"/>
        <dbReference type="ChEBI" id="CHEBI:58761"/>
        <dbReference type="ChEBI" id="CHEBI:58929"/>
        <dbReference type="EC" id="2.3.1.178"/>
    </reaction>
</comment>
<keyword evidence="6 8" id="KW-0012">Acyltransferase</keyword>
<dbReference type="EMBL" id="SMSE01000001">
    <property type="protein sequence ID" value="TDG15784.1"/>
    <property type="molecule type" value="Genomic_DNA"/>
</dbReference>
<proteinExistence type="inferred from homology"/>
<evidence type="ECO:0000256" key="7">
    <source>
        <dbReference type="ARBA" id="ARBA00048924"/>
    </source>
</evidence>
<dbReference type="InterPro" id="IPR012772">
    <property type="entry name" value="Ectoine_EctA"/>
</dbReference>
<evidence type="ECO:0000313" key="11">
    <source>
        <dbReference type="Proteomes" id="UP000295554"/>
    </source>
</evidence>
<dbReference type="InterPro" id="IPR000182">
    <property type="entry name" value="GNAT_dom"/>
</dbReference>
<organism evidence="10 11">
    <name type="scientific">Seongchinamella unica</name>
    <dbReference type="NCBI Taxonomy" id="2547392"/>
    <lineage>
        <taxon>Bacteria</taxon>
        <taxon>Pseudomonadati</taxon>
        <taxon>Pseudomonadota</taxon>
        <taxon>Gammaproteobacteria</taxon>
        <taxon>Cellvibrionales</taxon>
        <taxon>Halieaceae</taxon>
        <taxon>Seongchinamella</taxon>
    </lineage>
</organism>
<dbReference type="NCBIfam" id="TIGR02406">
    <property type="entry name" value="ectoine_EctA"/>
    <property type="match status" value="1"/>
</dbReference>
<dbReference type="EC" id="2.3.1.178" evidence="3 8"/>
<dbReference type="Proteomes" id="UP000295554">
    <property type="component" value="Unassembled WGS sequence"/>
</dbReference>
<feature type="domain" description="N-acetyltransferase" evidence="9">
    <location>
        <begin position="10"/>
        <end position="176"/>
    </location>
</feature>
<dbReference type="Pfam" id="PF00583">
    <property type="entry name" value="Acetyltransf_1"/>
    <property type="match status" value="1"/>
</dbReference>
<keyword evidence="11" id="KW-1185">Reference proteome</keyword>
<keyword evidence="5 8" id="KW-0808">Transferase</keyword>
<evidence type="ECO:0000313" key="10">
    <source>
        <dbReference type="EMBL" id="TDG15784.1"/>
    </source>
</evidence>
<evidence type="ECO:0000256" key="6">
    <source>
        <dbReference type="ARBA" id="ARBA00023315"/>
    </source>
</evidence>
<accession>A0A4R5LWD0</accession>
<comment type="pathway">
    <text evidence="1 8">Amine and polyamine biosynthesis; ectoine biosynthesis; L-ectoine from L-aspartate 4-semialdehyde: step 2/3.</text>
</comment>
<name>A0A4R5LWD0_9GAMM</name>
<reference evidence="10 11" key="1">
    <citation type="submission" date="2019-03" db="EMBL/GenBank/DDBJ databases">
        <title>Seongchinamella monodicae gen. nov., sp. nov., a novel member of the Gammaproteobacteria isolated from a tidal mudflat of beach.</title>
        <authorList>
            <person name="Yang H.G."/>
            <person name="Kang J.W."/>
            <person name="Lee S.D."/>
        </authorList>
    </citation>
    <scope>NUCLEOTIDE SEQUENCE [LARGE SCALE GENOMIC DNA]</scope>
    <source>
        <strain evidence="10 11">GH4-78</strain>
    </source>
</reference>
<dbReference type="Gene3D" id="3.40.630.30">
    <property type="match status" value="1"/>
</dbReference>
<dbReference type="SUPFAM" id="SSF55729">
    <property type="entry name" value="Acyl-CoA N-acyltransferases (Nat)"/>
    <property type="match status" value="1"/>
</dbReference>
<dbReference type="InterPro" id="IPR016181">
    <property type="entry name" value="Acyl_CoA_acyltransferase"/>
</dbReference>
<evidence type="ECO:0000256" key="8">
    <source>
        <dbReference type="RuleBase" id="RU365045"/>
    </source>
</evidence>
<sequence>MNTVQPPEPIRLRQPNAFDGHQLHQLVQSCPPLDVNSVYCNLLQCSHFAETSVVGEAEGQLACAISGYLVPARPDTLFIWQVAVAEGARGQGVAGKMLAHILARPACSGVRYLETTVTNSNRASWALFEGFARRFDAELSRSEMFESQLHFAGAHETEVLARIGPLPDVTAEQTNTTDTNTALEKSA</sequence>
<evidence type="ECO:0000256" key="1">
    <source>
        <dbReference type="ARBA" id="ARBA00004978"/>
    </source>
</evidence>
<comment type="similarity">
    <text evidence="2 8">Belongs to the acetyltransferase family. EctA subfamily.</text>
</comment>